<dbReference type="STRING" id="869212.Turpa_0387"/>
<evidence type="ECO:0008006" key="3">
    <source>
        <dbReference type="Google" id="ProtNLM"/>
    </source>
</evidence>
<dbReference type="KEGG" id="tpx:Turpa_0387"/>
<dbReference type="Pfam" id="PF09986">
    <property type="entry name" value="DUF2225"/>
    <property type="match status" value="1"/>
</dbReference>
<evidence type="ECO:0000313" key="1">
    <source>
        <dbReference type="EMBL" id="AFM11043.1"/>
    </source>
</evidence>
<sequence length="318" mass="36077">MATAAANNQKKISYRAKEVTKCPVCATTHFKEELLSGSGRLIAGKLTQELQRLYEDNKKWGKINPLVYHVQVCPKCLFAAFPKDFTTLTSEEILALKNTVAHRQKVVETFFGKYDMGENRSIVHGAIAYMLNVDCYHLRGPASAPTPKKAVSAIRAAWLLDDLFKEANYRPYDKLRDFYYVEAARYYKRVLDTMTSGIEPMEESAYILGPSLDFNWAFDGVIYLNSYLTRKFIDQMATNPKDKYAIMDSSRRYLSKLYGSGKSSKSRPSVIIDMAKELYDEMGKMMERFRIEYDPAFAEQKAKEAAEAAAIVAAAQKA</sequence>
<dbReference type="InterPro" id="IPR018708">
    <property type="entry name" value="DUF2225"/>
</dbReference>
<dbReference type="Proteomes" id="UP000006048">
    <property type="component" value="Chromosome"/>
</dbReference>
<dbReference type="AlphaFoldDB" id="I4B186"/>
<dbReference type="RefSeq" id="WP_014801563.1">
    <property type="nucleotide sequence ID" value="NC_018020.1"/>
</dbReference>
<reference evidence="1 2" key="1">
    <citation type="submission" date="2012-06" db="EMBL/GenBank/DDBJ databases">
        <title>The complete chromosome of genome of Turneriella parva DSM 21527.</title>
        <authorList>
            <consortium name="US DOE Joint Genome Institute (JGI-PGF)"/>
            <person name="Lucas S."/>
            <person name="Han J."/>
            <person name="Lapidus A."/>
            <person name="Bruce D."/>
            <person name="Goodwin L."/>
            <person name="Pitluck S."/>
            <person name="Peters L."/>
            <person name="Kyrpides N."/>
            <person name="Mavromatis K."/>
            <person name="Ivanova N."/>
            <person name="Mikhailova N."/>
            <person name="Chertkov O."/>
            <person name="Detter J.C."/>
            <person name="Tapia R."/>
            <person name="Han C."/>
            <person name="Land M."/>
            <person name="Hauser L."/>
            <person name="Markowitz V."/>
            <person name="Cheng J.-F."/>
            <person name="Hugenholtz P."/>
            <person name="Woyke T."/>
            <person name="Wu D."/>
            <person name="Gronow S."/>
            <person name="Wellnitz S."/>
            <person name="Brambilla E."/>
            <person name="Klenk H.-P."/>
            <person name="Eisen J.A."/>
        </authorList>
    </citation>
    <scope>NUCLEOTIDE SEQUENCE [LARGE SCALE GENOMIC DNA]</scope>
    <source>
        <strain evidence="2">ATCC BAA-1111 / DSM 21527 / NCTC 11395 / H</strain>
    </source>
</reference>
<dbReference type="HOGENOM" id="CLU_083032_0_0_12"/>
<name>I4B186_TURPD</name>
<evidence type="ECO:0000313" key="2">
    <source>
        <dbReference type="Proteomes" id="UP000006048"/>
    </source>
</evidence>
<proteinExistence type="predicted"/>
<dbReference type="OrthoDB" id="367491at2"/>
<dbReference type="EMBL" id="CP002959">
    <property type="protein sequence ID" value="AFM11043.1"/>
    <property type="molecule type" value="Genomic_DNA"/>
</dbReference>
<protein>
    <recommendedName>
        <fullName evidence="3">DUF2225 domain-containing protein</fullName>
    </recommendedName>
</protein>
<organism evidence="1 2">
    <name type="scientific">Turneriella parva (strain ATCC BAA-1111 / DSM 21527 / NCTC 11395 / H)</name>
    <name type="common">Leptospira parva</name>
    <dbReference type="NCBI Taxonomy" id="869212"/>
    <lineage>
        <taxon>Bacteria</taxon>
        <taxon>Pseudomonadati</taxon>
        <taxon>Spirochaetota</taxon>
        <taxon>Spirochaetia</taxon>
        <taxon>Leptospirales</taxon>
        <taxon>Leptospiraceae</taxon>
        <taxon>Turneriella</taxon>
    </lineage>
</organism>
<gene>
    <name evidence="1" type="ordered locus">Turpa_0387</name>
</gene>
<keyword evidence="2" id="KW-1185">Reference proteome</keyword>
<accession>I4B186</accession>